<protein>
    <submittedName>
        <fullName evidence="2">Ankyrin repeat protein, putative</fullName>
    </submittedName>
</protein>
<reference evidence="2" key="2">
    <citation type="journal article" date="2007" name="Science">
        <title>Draft genome sequence of the sexually transmitted pathogen Trichomonas vaginalis.</title>
        <authorList>
            <person name="Carlton J.M."/>
            <person name="Hirt R.P."/>
            <person name="Silva J.C."/>
            <person name="Delcher A.L."/>
            <person name="Schatz M."/>
            <person name="Zhao Q."/>
            <person name="Wortman J.R."/>
            <person name="Bidwell S.L."/>
            <person name="Alsmark U.C.M."/>
            <person name="Besteiro S."/>
            <person name="Sicheritz-Ponten T."/>
            <person name="Noel C.J."/>
            <person name="Dacks J.B."/>
            <person name="Foster P.G."/>
            <person name="Simillion C."/>
            <person name="Van de Peer Y."/>
            <person name="Miranda-Saavedra D."/>
            <person name="Barton G.J."/>
            <person name="Westrop G.D."/>
            <person name="Mueller S."/>
            <person name="Dessi D."/>
            <person name="Fiori P.L."/>
            <person name="Ren Q."/>
            <person name="Paulsen I."/>
            <person name="Zhang H."/>
            <person name="Bastida-Corcuera F.D."/>
            <person name="Simoes-Barbosa A."/>
            <person name="Brown M.T."/>
            <person name="Hayes R.D."/>
            <person name="Mukherjee M."/>
            <person name="Okumura C.Y."/>
            <person name="Schneider R."/>
            <person name="Smith A.J."/>
            <person name="Vanacova S."/>
            <person name="Villalvazo M."/>
            <person name="Haas B.J."/>
            <person name="Pertea M."/>
            <person name="Feldblyum T.V."/>
            <person name="Utterback T.R."/>
            <person name="Shu C.L."/>
            <person name="Osoegawa K."/>
            <person name="de Jong P.J."/>
            <person name="Hrdy I."/>
            <person name="Horvathova L."/>
            <person name="Zubacova Z."/>
            <person name="Dolezal P."/>
            <person name="Malik S.B."/>
            <person name="Logsdon J.M. Jr."/>
            <person name="Henze K."/>
            <person name="Gupta A."/>
            <person name="Wang C.C."/>
            <person name="Dunne R.L."/>
            <person name="Upcroft J.A."/>
            <person name="Upcroft P."/>
            <person name="White O."/>
            <person name="Salzberg S.L."/>
            <person name="Tang P."/>
            <person name="Chiu C.-H."/>
            <person name="Lee Y.-S."/>
            <person name="Embley T.M."/>
            <person name="Coombs G.H."/>
            <person name="Mottram J.C."/>
            <person name="Tachezy J."/>
            <person name="Fraser-Liggett C.M."/>
            <person name="Johnson P.J."/>
        </authorList>
    </citation>
    <scope>NUCLEOTIDE SEQUENCE [LARGE SCALE GENOMIC DNA]</scope>
    <source>
        <strain evidence="2">G3</strain>
    </source>
</reference>
<dbReference type="VEuPathDB" id="TrichDB:TVAG_054080"/>
<proteinExistence type="predicted"/>
<dbReference type="EMBL" id="DS113891">
    <property type="protein sequence ID" value="EAX93803.1"/>
    <property type="molecule type" value="Genomic_DNA"/>
</dbReference>
<dbReference type="KEGG" id="tva:4751527"/>
<sequence>MNPSLYSRIDAYLKYNLKDQNCKKFLFDFESYKKNDFQRYKNEISFDNLVANNELLSIIVNDDVNKLIEYVDSDSYKTKTTKNDKVFSIPYYLRKSKEIIEIACYFGSINCLNHLLENYIAKRNSNLQYYAIQSGNLEIIRILDEKGFDFIDYLQYACYFHQNDIFFWILNEKKHLIFNKINLFNKCLIECAKSDNLKLFVYCLDSKANISYCDDQKRNCLSYACEYNNEEIVYICLETKSSISNKKDISGSTPLHHAVRNYHKNIVEILLSFKDVDLTIKDSFEKTAFDYANDEIKDIFLANEKLKQSCE</sequence>
<evidence type="ECO:0000313" key="2">
    <source>
        <dbReference type="EMBL" id="EAX93803.1"/>
    </source>
</evidence>
<dbReference type="PROSITE" id="PS50297">
    <property type="entry name" value="ANK_REP_REGION"/>
    <property type="match status" value="1"/>
</dbReference>
<dbReference type="OrthoDB" id="10662958at2759"/>
<dbReference type="PROSITE" id="PS50088">
    <property type="entry name" value="ANK_REPEAT"/>
    <property type="match status" value="1"/>
</dbReference>
<dbReference type="SMR" id="A2FMP6"/>
<accession>A2FMP6</accession>
<keyword evidence="1" id="KW-0040">ANK repeat</keyword>
<reference evidence="2" key="1">
    <citation type="submission" date="2006-10" db="EMBL/GenBank/DDBJ databases">
        <authorList>
            <person name="Amadeo P."/>
            <person name="Zhao Q."/>
            <person name="Wortman J."/>
            <person name="Fraser-Liggett C."/>
            <person name="Carlton J."/>
        </authorList>
    </citation>
    <scope>NUCLEOTIDE SEQUENCE</scope>
    <source>
        <strain evidence="2">G3</strain>
    </source>
</reference>
<dbReference type="VEuPathDB" id="TrichDB:TVAGG3_0938420"/>
<dbReference type="InterPro" id="IPR002110">
    <property type="entry name" value="Ankyrin_rpt"/>
</dbReference>
<organism evidence="2 3">
    <name type="scientific">Trichomonas vaginalis (strain ATCC PRA-98 / G3)</name>
    <dbReference type="NCBI Taxonomy" id="412133"/>
    <lineage>
        <taxon>Eukaryota</taxon>
        <taxon>Metamonada</taxon>
        <taxon>Parabasalia</taxon>
        <taxon>Trichomonadida</taxon>
        <taxon>Trichomonadidae</taxon>
        <taxon>Trichomonas</taxon>
    </lineage>
</organism>
<keyword evidence="3" id="KW-1185">Reference proteome</keyword>
<dbReference type="InParanoid" id="A2FMP6"/>
<dbReference type="Proteomes" id="UP000001542">
    <property type="component" value="Unassembled WGS sequence"/>
</dbReference>
<dbReference type="SMART" id="SM00248">
    <property type="entry name" value="ANK"/>
    <property type="match status" value="4"/>
</dbReference>
<gene>
    <name evidence="2" type="ORF">TVAG_054080</name>
</gene>
<feature type="repeat" description="ANK" evidence="1">
    <location>
        <begin position="250"/>
        <end position="272"/>
    </location>
</feature>
<dbReference type="PANTHER" id="PTHR24159:SF5">
    <property type="entry name" value="ANK_REP_REGION DOMAIN-CONTAINING PROTEIN"/>
    <property type="match status" value="1"/>
</dbReference>
<dbReference type="PANTHER" id="PTHR24159">
    <property type="match status" value="1"/>
</dbReference>
<dbReference type="Pfam" id="PF12796">
    <property type="entry name" value="Ank_2"/>
    <property type="match status" value="1"/>
</dbReference>
<evidence type="ECO:0000256" key="1">
    <source>
        <dbReference type="PROSITE-ProRule" id="PRU00023"/>
    </source>
</evidence>
<dbReference type="InterPro" id="IPR036770">
    <property type="entry name" value="Ankyrin_rpt-contain_sf"/>
</dbReference>
<dbReference type="STRING" id="5722.A2FMP6"/>
<dbReference type="AlphaFoldDB" id="A2FMP6"/>
<dbReference type="Gene3D" id="1.25.40.20">
    <property type="entry name" value="Ankyrin repeat-containing domain"/>
    <property type="match status" value="1"/>
</dbReference>
<dbReference type="RefSeq" id="XP_001306733.1">
    <property type="nucleotide sequence ID" value="XM_001306732.1"/>
</dbReference>
<evidence type="ECO:0000313" key="3">
    <source>
        <dbReference type="Proteomes" id="UP000001542"/>
    </source>
</evidence>
<dbReference type="SUPFAM" id="SSF48403">
    <property type="entry name" value="Ankyrin repeat"/>
    <property type="match status" value="1"/>
</dbReference>
<name>A2FMP6_TRIV3</name>